<reference evidence="2 3" key="1">
    <citation type="submission" date="2021-01" db="EMBL/GenBank/DDBJ databases">
        <title>Genomic Encyclopedia of Type Strains, Phase IV (KMG-IV): sequencing the most valuable type-strain genomes for metagenomic binning, comparative biology and taxonomic classification.</title>
        <authorList>
            <person name="Goeker M."/>
        </authorList>
    </citation>
    <scope>NUCLEOTIDE SEQUENCE [LARGE SCALE GENOMIC DNA]</scope>
    <source>
        <strain evidence="2 3">DSM 25540</strain>
    </source>
</reference>
<organism evidence="2 3">
    <name type="scientific">Geomicrobium sediminis</name>
    <dbReference type="NCBI Taxonomy" id="1347788"/>
    <lineage>
        <taxon>Bacteria</taxon>
        <taxon>Bacillati</taxon>
        <taxon>Bacillota</taxon>
        <taxon>Bacilli</taxon>
        <taxon>Bacillales</taxon>
        <taxon>Geomicrobium</taxon>
    </lineage>
</organism>
<evidence type="ECO:0000313" key="2">
    <source>
        <dbReference type="EMBL" id="MBM7631416.1"/>
    </source>
</evidence>
<evidence type="ECO:0008006" key="4">
    <source>
        <dbReference type="Google" id="ProtNLM"/>
    </source>
</evidence>
<gene>
    <name evidence="2" type="ORF">JOD17_000507</name>
</gene>
<evidence type="ECO:0000256" key="1">
    <source>
        <dbReference type="SAM" id="SignalP"/>
    </source>
</evidence>
<keyword evidence="1" id="KW-0732">Signal</keyword>
<feature type="chain" id="PRO_5047486814" description="Secreted protein" evidence="1">
    <location>
        <begin position="21"/>
        <end position="62"/>
    </location>
</feature>
<dbReference type="RefSeq" id="WP_204695552.1">
    <property type="nucleotide sequence ID" value="NZ_JAFBEC010000001.1"/>
</dbReference>
<name>A0ABS2P8U1_9BACL</name>
<comment type="caution">
    <text evidence="2">The sequence shown here is derived from an EMBL/GenBank/DDBJ whole genome shotgun (WGS) entry which is preliminary data.</text>
</comment>
<dbReference type="Proteomes" id="UP000741863">
    <property type="component" value="Unassembled WGS sequence"/>
</dbReference>
<keyword evidence="3" id="KW-1185">Reference proteome</keyword>
<dbReference type="EMBL" id="JAFBEC010000001">
    <property type="protein sequence ID" value="MBM7631416.1"/>
    <property type="molecule type" value="Genomic_DNA"/>
</dbReference>
<accession>A0ABS2P8U1</accession>
<dbReference type="PROSITE" id="PS51257">
    <property type="entry name" value="PROKAR_LIPOPROTEIN"/>
    <property type="match status" value="1"/>
</dbReference>
<evidence type="ECO:0000313" key="3">
    <source>
        <dbReference type="Proteomes" id="UP000741863"/>
    </source>
</evidence>
<protein>
    <recommendedName>
        <fullName evidence="4">Secreted protein</fullName>
    </recommendedName>
</protein>
<feature type="signal peptide" evidence="1">
    <location>
        <begin position="1"/>
        <end position="20"/>
    </location>
</feature>
<proteinExistence type="predicted"/>
<sequence length="62" mass="6758">MDKRMMYGALSSILVISALAACNDDDFNTPNEPEVNAHINGDDLHLQVSEGIHSNTDEADLE</sequence>